<dbReference type="KEGG" id="bpla:bpln_2g08110"/>
<dbReference type="InterPro" id="IPR050682">
    <property type="entry name" value="ModA/WtpA"/>
</dbReference>
<dbReference type="GO" id="GO:0030973">
    <property type="term" value="F:molybdate ion binding"/>
    <property type="evidence" value="ECO:0007669"/>
    <property type="project" value="TreeGrafter"/>
</dbReference>
<feature type="signal peptide" evidence="2">
    <location>
        <begin position="1"/>
        <end position="20"/>
    </location>
</feature>
<keyword evidence="4" id="KW-1185">Reference proteome</keyword>
<proteinExistence type="inferred from homology"/>
<dbReference type="GO" id="GO:0015689">
    <property type="term" value="P:molybdate ion transport"/>
    <property type="evidence" value="ECO:0007669"/>
    <property type="project" value="TreeGrafter"/>
</dbReference>
<name>A0A0B6S355_BURPL</name>
<dbReference type="CDD" id="cd13540">
    <property type="entry name" value="PBP2_ModA_WtpA"/>
    <property type="match status" value="1"/>
</dbReference>
<evidence type="ECO:0000256" key="1">
    <source>
        <dbReference type="ARBA" id="ARBA00009438"/>
    </source>
</evidence>
<dbReference type="KEGG" id="bgp:BGL_2c07250"/>
<reference evidence="4" key="1">
    <citation type="submission" date="2011-03" db="EMBL/GenBank/DDBJ databases">
        <authorList>
            <person name="Voget S."/>
            <person name="Streit W.R."/>
            <person name="Jaeger K.E."/>
            <person name="Daniel R."/>
        </authorList>
    </citation>
    <scope>NUCLEOTIDE SEQUENCE [LARGE SCALE GENOMIC DNA]</scope>
    <source>
        <strain evidence="4">PG1</strain>
    </source>
</reference>
<dbReference type="Proteomes" id="UP000031838">
    <property type="component" value="Chromosome 2"/>
</dbReference>
<feature type="chain" id="PRO_5002122214" evidence="2">
    <location>
        <begin position="21"/>
        <end position="291"/>
    </location>
</feature>
<dbReference type="Pfam" id="PF13531">
    <property type="entry name" value="SBP_bac_11"/>
    <property type="match status" value="1"/>
</dbReference>
<evidence type="ECO:0000313" key="3">
    <source>
        <dbReference type="EMBL" id="AJK48809.1"/>
    </source>
</evidence>
<dbReference type="OrthoDB" id="9785015at2"/>
<evidence type="ECO:0000313" key="4">
    <source>
        <dbReference type="Proteomes" id="UP000031838"/>
    </source>
</evidence>
<dbReference type="Gene3D" id="3.40.190.10">
    <property type="entry name" value="Periplasmic binding protein-like II"/>
    <property type="match status" value="2"/>
</dbReference>
<dbReference type="SUPFAM" id="SSF53850">
    <property type="entry name" value="Periplasmic binding protein-like II"/>
    <property type="match status" value="1"/>
</dbReference>
<dbReference type="PANTHER" id="PTHR30632">
    <property type="entry name" value="MOLYBDATE-BINDING PERIPLASMIC PROTEIN"/>
    <property type="match status" value="1"/>
</dbReference>
<organism evidence="3 4">
    <name type="scientific">Burkholderia plantarii</name>
    <dbReference type="NCBI Taxonomy" id="41899"/>
    <lineage>
        <taxon>Bacteria</taxon>
        <taxon>Pseudomonadati</taxon>
        <taxon>Pseudomonadota</taxon>
        <taxon>Betaproteobacteria</taxon>
        <taxon>Burkholderiales</taxon>
        <taxon>Burkholderiaceae</taxon>
        <taxon>Burkholderia</taxon>
    </lineage>
</organism>
<dbReference type="EMBL" id="CP002581">
    <property type="protein sequence ID" value="AJK48809.1"/>
    <property type="molecule type" value="Genomic_DNA"/>
</dbReference>
<accession>A0A0B6S355</accession>
<dbReference type="AlphaFoldDB" id="A0A0B6S355"/>
<dbReference type="PANTHER" id="PTHR30632:SF16">
    <property type="entry name" value="MOLYBDATE_TUNGSTATE-BINDING PROTEIN WTPA"/>
    <property type="match status" value="1"/>
</dbReference>
<evidence type="ECO:0000256" key="2">
    <source>
        <dbReference type="SAM" id="SignalP"/>
    </source>
</evidence>
<keyword evidence="2" id="KW-0732">Signal</keyword>
<sequence length="291" mass="31160">MFRKLLVTAAVVASAFGATAQAAGNDTVNVLYAGSLVNLMERSVGPAFEKETGLRFRGYAAGSNKIANEIKGKLRRGDVFVSASPKVNASLMGEANGNFVTWYVNFAESPLMIGYNPKSRFAQAFKTKRWDQVLQEPGIRIGRTDPKLDPKGAFTVEMMTKAASAYHQPDLVQKTLGTPENPEQVLPEETLVGRLQSGQLDAGFFYSTETSDLKIPAVAPAPELQAKASYTLAILSDAPNQDGAARFANFLLSAKGRELLKEHGVDVVTPKVSGNAQALPPSLQAVIDAAQ</sequence>
<gene>
    <name evidence="3" type="ORF">BGL_2c07250</name>
</gene>
<protein>
    <submittedName>
        <fullName evidence="3">ABC transporter, substrate binding protein</fullName>
    </submittedName>
</protein>
<reference evidence="3 4" key="2">
    <citation type="journal article" date="2016" name="Appl. Microbiol. Biotechnol.">
        <title>Mutations improving production and secretion of extracellular lipase by Burkholderia glumae PG1.</title>
        <authorList>
            <person name="Knapp A."/>
            <person name="Voget S."/>
            <person name="Gao R."/>
            <person name="Zaburannyi N."/>
            <person name="Krysciak D."/>
            <person name="Breuer M."/>
            <person name="Hauer B."/>
            <person name="Streit W.R."/>
            <person name="Muller R."/>
            <person name="Daniel R."/>
            <person name="Jaeger K.E."/>
        </authorList>
    </citation>
    <scope>NUCLEOTIDE SEQUENCE [LARGE SCALE GENOMIC DNA]</scope>
    <source>
        <strain evidence="3 4">PG1</strain>
    </source>
</reference>
<dbReference type="HOGENOM" id="CLU_055936_1_0_4"/>
<comment type="similarity">
    <text evidence="1">Belongs to the bacterial solute-binding protein 1 family. WtpA subfamily.</text>
</comment>
<dbReference type="RefSeq" id="WP_042627382.1">
    <property type="nucleotide sequence ID" value="NZ_BSTO01000015.1"/>
</dbReference>